<dbReference type="Proteomes" id="UP000007129">
    <property type="component" value="Unassembled WGS sequence"/>
</dbReference>
<name>K2QWH3_MACPH</name>
<proteinExistence type="predicted"/>
<gene>
    <name evidence="1" type="ORF">MPH_08705</name>
</gene>
<dbReference type="AlphaFoldDB" id="K2QWH3"/>
<dbReference type="EMBL" id="AHHD01000372">
    <property type="protein sequence ID" value="EKG14126.1"/>
    <property type="molecule type" value="Genomic_DNA"/>
</dbReference>
<sequence length="134" mass="15468">MATHLWASYFSLHCVWDCCIHALHERYEYYCCLALLHDINSSFVQHVWEYHINAAVAHPLHEPNPTSTRTARYAVSQFDSVGAKPVCFLLGSVCRKTSHDKYAEAKYGVFSSQERTENPHLEATLPRRRFPAQK</sequence>
<dbReference type="InParanoid" id="K2QWH3"/>
<dbReference type="VEuPathDB" id="FungiDB:MPH_08705"/>
<protein>
    <submittedName>
        <fullName evidence="1">Uncharacterized protein</fullName>
    </submittedName>
</protein>
<evidence type="ECO:0000313" key="2">
    <source>
        <dbReference type="Proteomes" id="UP000007129"/>
    </source>
</evidence>
<organism evidence="1 2">
    <name type="scientific">Macrophomina phaseolina (strain MS6)</name>
    <name type="common">Charcoal rot fungus</name>
    <dbReference type="NCBI Taxonomy" id="1126212"/>
    <lineage>
        <taxon>Eukaryota</taxon>
        <taxon>Fungi</taxon>
        <taxon>Dikarya</taxon>
        <taxon>Ascomycota</taxon>
        <taxon>Pezizomycotina</taxon>
        <taxon>Dothideomycetes</taxon>
        <taxon>Dothideomycetes incertae sedis</taxon>
        <taxon>Botryosphaeriales</taxon>
        <taxon>Botryosphaeriaceae</taxon>
        <taxon>Macrophomina</taxon>
    </lineage>
</organism>
<reference evidence="1 2" key="1">
    <citation type="journal article" date="2012" name="BMC Genomics">
        <title>Tools to kill: Genome of one of the most destructive plant pathogenic fungi Macrophomina phaseolina.</title>
        <authorList>
            <person name="Islam M.S."/>
            <person name="Haque M.S."/>
            <person name="Islam M.M."/>
            <person name="Emdad E.M."/>
            <person name="Halim A."/>
            <person name="Hossen Q.M.M."/>
            <person name="Hossain M.Z."/>
            <person name="Ahmed B."/>
            <person name="Rahim S."/>
            <person name="Rahman M.S."/>
            <person name="Alam M.M."/>
            <person name="Hou S."/>
            <person name="Wan X."/>
            <person name="Saito J.A."/>
            <person name="Alam M."/>
        </authorList>
    </citation>
    <scope>NUCLEOTIDE SEQUENCE [LARGE SCALE GENOMIC DNA]</scope>
    <source>
        <strain evidence="1 2">MS6</strain>
    </source>
</reference>
<dbReference type="HOGENOM" id="CLU_1896625_0_0_1"/>
<evidence type="ECO:0000313" key="1">
    <source>
        <dbReference type="EMBL" id="EKG14126.1"/>
    </source>
</evidence>
<accession>K2QWH3</accession>
<comment type="caution">
    <text evidence="1">The sequence shown here is derived from an EMBL/GenBank/DDBJ whole genome shotgun (WGS) entry which is preliminary data.</text>
</comment>